<dbReference type="Proteomes" id="UP000008022">
    <property type="component" value="Unassembled WGS sequence"/>
</dbReference>
<feature type="region of interest" description="Disordered" evidence="1">
    <location>
        <begin position="102"/>
        <end position="138"/>
    </location>
</feature>
<sequence length="188" mass="21959">MRSLILDCMENDSKCPKRKDSTHVFEDVEQEQNDPREHVSNHNEESYINQNVNMTCETKSNQSRKRLTGPKGRTYKPTNWTDFIYETRVYIEKEDLTQQIIDKGPPKNALRGQKKTKTNGQTPLKNSEEGAHVEASESRDKRWIRDMARDYLPFDMKEVKTFRQDLAGILINSELNNIKDRPLLPTTT</sequence>
<dbReference type="HOGENOM" id="CLU_1443249_0_0_1"/>
<proteinExistence type="predicted"/>
<feature type="compositionally biased region" description="Basic and acidic residues" evidence="1">
    <location>
        <begin position="126"/>
        <end position="138"/>
    </location>
</feature>
<evidence type="ECO:0000256" key="1">
    <source>
        <dbReference type="SAM" id="MobiDB-lite"/>
    </source>
</evidence>
<accession>A0A0E0QR22</accession>
<keyword evidence="3" id="KW-1185">Reference proteome</keyword>
<evidence type="ECO:0000313" key="3">
    <source>
        <dbReference type="Proteomes" id="UP000008022"/>
    </source>
</evidence>
<reference evidence="3" key="1">
    <citation type="submission" date="2013-06" db="EMBL/GenBank/DDBJ databases">
        <authorList>
            <person name="Zhao Q."/>
        </authorList>
    </citation>
    <scope>NUCLEOTIDE SEQUENCE</scope>
    <source>
        <strain evidence="3">cv. W1943</strain>
    </source>
</reference>
<dbReference type="EnsemblPlants" id="ORUFI09G09990.1">
    <property type="protein sequence ID" value="ORUFI09G09990.1"/>
    <property type="gene ID" value="ORUFI09G09990"/>
</dbReference>
<evidence type="ECO:0000313" key="2">
    <source>
        <dbReference type="EnsemblPlants" id="ORUFI09G09990.1"/>
    </source>
</evidence>
<dbReference type="STRING" id="4529.A0A0E0QR22"/>
<organism evidence="2 3">
    <name type="scientific">Oryza rufipogon</name>
    <name type="common">Brownbeard rice</name>
    <name type="synonym">Asian wild rice</name>
    <dbReference type="NCBI Taxonomy" id="4529"/>
    <lineage>
        <taxon>Eukaryota</taxon>
        <taxon>Viridiplantae</taxon>
        <taxon>Streptophyta</taxon>
        <taxon>Embryophyta</taxon>
        <taxon>Tracheophyta</taxon>
        <taxon>Spermatophyta</taxon>
        <taxon>Magnoliopsida</taxon>
        <taxon>Liliopsida</taxon>
        <taxon>Poales</taxon>
        <taxon>Poaceae</taxon>
        <taxon>BOP clade</taxon>
        <taxon>Oryzoideae</taxon>
        <taxon>Oryzeae</taxon>
        <taxon>Oryzinae</taxon>
        <taxon>Oryza</taxon>
    </lineage>
</organism>
<name>A0A0E0QR22_ORYRU</name>
<dbReference type="Gramene" id="ORUFI09G09990.1">
    <property type="protein sequence ID" value="ORUFI09G09990.1"/>
    <property type="gene ID" value="ORUFI09G09990"/>
</dbReference>
<protein>
    <submittedName>
        <fullName evidence="2">Uncharacterized protein</fullName>
    </submittedName>
</protein>
<dbReference type="AlphaFoldDB" id="A0A0E0QR22"/>
<reference evidence="2" key="2">
    <citation type="submission" date="2015-06" db="UniProtKB">
        <authorList>
            <consortium name="EnsemblPlants"/>
        </authorList>
    </citation>
    <scope>IDENTIFICATION</scope>
</reference>